<protein>
    <submittedName>
        <fullName evidence="2">Endo-beta-mannanase</fullName>
    </submittedName>
</protein>
<evidence type="ECO:0000313" key="2">
    <source>
        <dbReference type="EMBL" id="APZ92897.1"/>
    </source>
</evidence>
<accession>A0A1P8WFT7</accession>
<gene>
    <name evidence="2" type="ORF">Fuma_02509</name>
</gene>
<dbReference type="Proteomes" id="UP000187735">
    <property type="component" value="Chromosome"/>
</dbReference>
<dbReference type="Gene3D" id="2.60.120.260">
    <property type="entry name" value="Galactose-binding domain-like"/>
    <property type="match status" value="1"/>
</dbReference>
<dbReference type="Gene3D" id="3.20.20.80">
    <property type="entry name" value="Glycosidases"/>
    <property type="match status" value="1"/>
</dbReference>
<dbReference type="EMBL" id="CP017641">
    <property type="protein sequence ID" value="APZ92897.1"/>
    <property type="molecule type" value="Genomic_DNA"/>
</dbReference>
<dbReference type="AlphaFoldDB" id="A0A1P8WFT7"/>
<sequence>MLAGREDGGIICCSVVSAKALHLSAGRWLTTPHVTFFRTGFAVPSSFHSAACVLLAIAGFTSASAEDFIWVEGEDAATHSMKRNGWYDSVKKAELSGGEWLSHFGNGEMPVAQFNVKAAAEGEHELWLRANPIGAAMSIRINGGDWQGVSFSKSEQQLNIASDGKPDLRFVAWVKAKPVSLKLGANSVEVRFESSNNRHGGLDCFVLSPEPFLPQGNRKPGQKTGLADEGTWAFEPDRDRFSPDAILDLSDLNEKPAGRHGRVARSADGADFVDGAGRPLRFWAVNTGVHRRDDMATLEEHARWLAKRGVNMVRHHGHLAPESGSKLTDVNQKDVDAAWRLVAAMKKQGIYVTLSPYWAVSVKANPSWGLKDAGGDNLTGLIFFDKQLQDAYKGWLKALLTRPNPHTGISLADDPAVALFQIQNEDSLLFWTEQSIQGEQRMELGRHFAKWLQKKYGSLDKATQAWGGTAQNKGDDFSGGLVMPHTIYHLTQDQRGPLANRLNDQLEFYARLMHDFNSEIARYLKKDLGYTGLINAGNWRTASAAKLFDAERFSYTANDVIGVNRYYNGGSHVNPTDKRRAGYLISQGDEFSSQSALKQPWDFPLALRQVAGHPMIISESAWVPPLRYQSEGPFLVAAYGALTGFDIFYWFATDDIGFGPPMAKWQLSTPAQIGMFPAAALMFRRGDIQQGTPALVERRSLAEVWSRQSPLLPEEAGFDPNRDSRPPASEAEAAKQGSITPLAFLTGPVEVDFQAGKTEVADLKAFISADTQTVHSVTRQLAWNYGDGVCTLNAPKAQGATGDLASAGVIRLDTITITSRNKYASVLAVSMDDQPLSTSNKVLLQIGTTARPHGWKTEAAGSNRLKITSLGSSPWNIDNTQLEFTIANPSLRTATLLDANGVAVEEIEVAKKEGSLAVALPQNAMYVILR</sequence>
<proteinExistence type="predicted"/>
<evidence type="ECO:0000256" key="1">
    <source>
        <dbReference type="SAM" id="MobiDB-lite"/>
    </source>
</evidence>
<dbReference type="SUPFAM" id="SSF51445">
    <property type="entry name" value="(Trans)glycosidases"/>
    <property type="match status" value="1"/>
</dbReference>
<dbReference type="InterPro" id="IPR017853">
    <property type="entry name" value="GH"/>
</dbReference>
<evidence type="ECO:0000313" key="3">
    <source>
        <dbReference type="Proteomes" id="UP000187735"/>
    </source>
</evidence>
<dbReference type="STRING" id="1891926.Fuma_02509"/>
<dbReference type="KEGG" id="fmr:Fuma_02509"/>
<feature type="region of interest" description="Disordered" evidence="1">
    <location>
        <begin position="712"/>
        <end position="735"/>
    </location>
</feature>
<reference evidence="2 3" key="1">
    <citation type="journal article" date="2016" name="Front. Microbiol.">
        <title>Fuerstia marisgermanicae gen. nov., sp. nov., an Unusual Member of the Phylum Planctomycetes from the German Wadden Sea.</title>
        <authorList>
            <person name="Kohn T."/>
            <person name="Heuer A."/>
            <person name="Jogler M."/>
            <person name="Vollmers J."/>
            <person name="Boedeker C."/>
            <person name="Bunk B."/>
            <person name="Rast P."/>
            <person name="Borchert D."/>
            <person name="Glockner I."/>
            <person name="Freese H.M."/>
            <person name="Klenk H.P."/>
            <person name="Overmann J."/>
            <person name="Kaster A.K."/>
            <person name="Rohde M."/>
            <person name="Wiegand S."/>
            <person name="Jogler C."/>
        </authorList>
    </citation>
    <scope>NUCLEOTIDE SEQUENCE [LARGE SCALE GENOMIC DNA]</scope>
    <source>
        <strain evidence="2 3">NH11</strain>
    </source>
</reference>
<name>A0A1P8WFT7_9PLAN</name>
<keyword evidence="3" id="KW-1185">Reference proteome</keyword>
<organism evidence="2 3">
    <name type="scientific">Fuerstiella marisgermanici</name>
    <dbReference type="NCBI Taxonomy" id="1891926"/>
    <lineage>
        <taxon>Bacteria</taxon>
        <taxon>Pseudomonadati</taxon>
        <taxon>Planctomycetota</taxon>
        <taxon>Planctomycetia</taxon>
        <taxon>Planctomycetales</taxon>
        <taxon>Planctomycetaceae</taxon>
        <taxon>Fuerstiella</taxon>
    </lineage>
</organism>